<gene>
    <name evidence="1" type="ORF">A3B36_01915</name>
</gene>
<dbReference type="Proteomes" id="UP000177704">
    <property type="component" value="Unassembled WGS sequence"/>
</dbReference>
<evidence type="ECO:0000313" key="1">
    <source>
        <dbReference type="EMBL" id="OGL85634.1"/>
    </source>
</evidence>
<organism evidence="1 2">
    <name type="scientific">Candidatus Uhrbacteria bacterium RIFCSPLOWO2_01_FULL_55_36</name>
    <dbReference type="NCBI Taxonomy" id="1802404"/>
    <lineage>
        <taxon>Bacteria</taxon>
        <taxon>Candidatus Uhriibacteriota</taxon>
    </lineage>
</organism>
<dbReference type="AlphaFoldDB" id="A0A1F7V6L3"/>
<protein>
    <recommendedName>
        <fullName evidence="3">DUF3467 domain-containing protein</fullName>
    </recommendedName>
</protein>
<name>A0A1F7V6L3_9BACT</name>
<evidence type="ECO:0000313" key="2">
    <source>
        <dbReference type="Proteomes" id="UP000177704"/>
    </source>
</evidence>
<proteinExistence type="predicted"/>
<sequence>MEPSPQPRQIQIRASDDVLKGQYANAMQVAHTREEFLMDFMNLYAHQGVGVVSARVIISPGHMKRIVAALADNVKKYETQFGKIEVAQAPADANEIGFAAR</sequence>
<dbReference type="EMBL" id="MGEM01000003">
    <property type="protein sequence ID" value="OGL85634.1"/>
    <property type="molecule type" value="Genomic_DNA"/>
</dbReference>
<comment type="caution">
    <text evidence="1">The sequence shown here is derived from an EMBL/GenBank/DDBJ whole genome shotgun (WGS) entry which is preliminary data.</text>
</comment>
<accession>A0A1F7V6L3</accession>
<dbReference type="InterPro" id="IPR021857">
    <property type="entry name" value="DUF3467"/>
</dbReference>
<evidence type="ECO:0008006" key="3">
    <source>
        <dbReference type="Google" id="ProtNLM"/>
    </source>
</evidence>
<dbReference type="Pfam" id="PF11950">
    <property type="entry name" value="DUF3467"/>
    <property type="match status" value="1"/>
</dbReference>
<reference evidence="1 2" key="1">
    <citation type="journal article" date="2016" name="Nat. Commun.">
        <title>Thousands of microbial genomes shed light on interconnected biogeochemical processes in an aquifer system.</title>
        <authorList>
            <person name="Anantharaman K."/>
            <person name="Brown C.T."/>
            <person name="Hug L.A."/>
            <person name="Sharon I."/>
            <person name="Castelle C.J."/>
            <person name="Probst A.J."/>
            <person name="Thomas B.C."/>
            <person name="Singh A."/>
            <person name="Wilkins M.J."/>
            <person name="Karaoz U."/>
            <person name="Brodie E.L."/>
            <person name="Williams K.H."/>
            <person name="Hubbard S.S."/>
            <person name="Banfield J.F."/>
        </authorList>
    </citation>
    <scope>NUCLEOTIDE SEQUENCE [LARGE SCALE GENOMIC DNA]</scope>
</reference>